<sequence>MGLEATVFRKRIGDLNIDIVGNFSSRKPCVVVLYVLLSSILEAGFKLLWSSKEGNYTSLVSEVSLSVNTSFENIFYEQPLALMESGSSKDSSVASSPFSLPNIGALLKFRTISWSQETGLPVSVRVKVGEKTFNLHKYPFFSKSGYFKKKLNESSEVEIPADFPGGPETFEMIVLFMYGSSTLIDPFNVAALRCAAEFLEMTEDQCSGNLCERFDLYLNQVVLQSWDDTLTVLQKCQALLPWSEELLIVSRCIESLAFMACMEILDPEGRRDQPVLTLETLACQTWSCETVKEIVRQDLWIKDLIALPFGFFKRIIGSLRRQGMKEKYASPIVVFYANKWVLSKKPRLFWENSGEKPVDEDMNQKVSVILQGILDLLPMGERASRVIPVRFYFALLSRSLEVGLENKSKVRLQEQIASLLQFAQLEDFLLPVSGTEVISSSMEVATMESIISIYVSSNLDADHAFSSSSSIVAELWDSYLSYIAPDPKLEPKRFMELIERVPLPYRQTHDQLYRAMNTFLQAHPNMSQAEKGVVCKHLNCQKLSQEACIEAVQNELMPLRLIVQALFVQQLNTHQAFKECSDSFRYAQCGEYSGSLPSSRCPNSKSLNLGESPCTDGAEPGSRTLSFLLQKDLAIQRPEFSMKEYESTSFRIQNLEEELMSLKRSLQWQNISKKAEPVPTKAQSLKPHGKESRSLSKKRNPLGQVTSCIGSVNFASQRKYASRLLKVFCRVSLFGSRKSKRKPSAPSPWSNPM</sequence>
<accession>A0A8K0H068</accession>
<gene>
    <name evidence="8" type="ORF">FNV43_RR12978</name>
</gene>
<comment type="caution">
    <text evidence="8">The sequence shown here is derived from an EMBL/GenBank/DDBJ whole genome shotgun (WGS) entry which is preliminary data.</text>
</comment>
<evidence type="ECO:0000259" key="6">
    <source>
        <dbReference type="PROSITE" id="PS50097"/>
    </source>
</evidence>
<feature type="domain" description="BTB" evidence="6">
    <location>
        <begin position="122"/>
        <end position="186"/>
    </location>
</feature>
<evidence type="ECO:0008006" key="10">
    <source>
        <dbReference type="Google" id="ProtNLM"/>
    </source>
</evidence>
<comment type="pathway">
    <text evidence="1">Protein modification; protein ubiquitination.</text>
</comment>
<dbReference type="PROSITE" id="PS51649">
    <property type="entry name" value="NPH3"/>
    <property type="match status" value="1"/>
</dbReference>
<dbReference type="SMART" id="SM00225">
    <property type="entry name" value="BTB"/>
    <property type="match status" value="1"/>
</dbReference>
<evidence type="ECO:0000259" key="7">
    <source>
        <dbReference type="PROSITE" id="PS51649"/>
    </source>
</evidence>
<comment type="similarity">
    <text evidence="3">Belongs to the NPH3 family.</text>
</comment>
<dbReference type="GO" id="GO:0016567">
    <property type="term" value="P:protein ubiquitination"/>
    <property type="evidence" value="ECO:0007669"/>
    <property type="project" value="UniProtKB-UniPathway"/>
</dbReference>
<evidence type="ECO:0000313" key="8">
    <source>
        <dbReference type="EMBL" id="KAF3443296.1"/>
    </source>
</evidence>
<dbReference type="PANTHER" id="PTHR32370">
    <property type="entry name" value="OS12G0117600 PROTEIN"/>
    <property type="match status" value="1"/>
</dbReference>
<feature type="region of interest" description="Disordered" evidence="5">
    <location>
        <begin position="675"/>
        <end position="701"/>
    </location>
</feature>
<evidence type="ECO:0000256" key="5">
    <source>
        <dbReference type="SAM" id="MobiDB-lite"/>
    </source>
</evidence>
<dbReference type="SUPFAM" id="SSF54695">
    <property type="entry name" value="POZ domain"/>
    <property type="match status" value="1"/>
</dbReference>
<keyword evidence="2" id="KW-0833">Ubl conjugation pathway</keyword>
<proteinExistence type="inferred from homology"/>
<name>A0A8K0H068_9ROSA</name>
<dbReference type="InterPro" id="IPR000210">
    <property type="entry name" value="BTB/POZ_dom"/>
</dbReference>
<dbReference type="Pfam" id="PF00651">
    <property type="entry name" value="BTB"/>
    <property type="match status" value="1"/>
</dbReference>
<dbReference type="AlphaFoldDB" id="A0A8K0H068"/>
<dbReference type="Gene3D" id="3.30.710.10">
    <property type="entry name" value="Potassium Channel Kv1.1, Chain A"/>
    <property type="match status" value="1"/>
</dbReference>
<keyword evidence="4" id="KW-0175">Coiled coil</keyword>
<keyword evidence="9" id="KW-1185">Reference proteome</keyword>
<organism evidence="8 9">
    <name type="scientific">Rhamnella rubrinervis</name>
    <dbReference type="NCBI Taxonomy" id="2594499"/>
    <lineage>
        <taxon>Eukaryota</taxon>
        <taxon>Viridiplantae</taxon>
        <taxon>Streptophyta</taxon>
        <taxon>Embryophyta</taxon>
        <taxon>Tracheophyta</taxon>
        <taxon>Spermatophyta</taxon>
        <taxon>Magnoliopsida</taxon>
        <taxon>eudicotyledons</taxon>
        <taxon>Gunneridae</taxon>
        <taxon>Pentapetalae</taxon>
        <taxon>rosids</taxon>
        <taxon>fabids</taxon>
        <taxon>Rosales</taxon>
        <taxon>Rhamnaceae</taxon>
        <taxon>rhamnoid group</taxon>
        <taxon>Rhamneae</taxon>
        <taxon>Rhamnella</taxon>
    </lineage>
</organism>
<evidence type="ECO:0000313" key="9">
    <source>
        <dbReference type="Proteomes" id="UP000796880"/>
    </source>
</evidence>
<dbReference type="PROSITE" id="PS50097">
    <property type="entry name" value="BTB"/>
    <property type="match status" value="1"/>
</dbReference>
<dbReference type="UniPathway" id="UPA00143"/>
<feature type="coiled-coil region" evidence="4">
    <location>
        <begin position="645"/>
        <end position="672"/>
    </location>
</feature>
<dbReference type="InterPro" id="IPR043454">
    <property type="entry name" value="NPH3/RPT2-like"/>
</dbReference>
<evidence type="ECO:0000256" key="1">
    <source>
        <dbReference type="ARBA" id="ARBA00004906"/>
    </source>
</evidence>
<evidence type="ECO:0000256" key="4">
    <source>
        <dbReference type="SAM" id="Coils"/>
    </source>
</evidence>
<dbReference type="OrthoDB" id="624345at2759"/>
<dbReference type="EMBL" id="VOIH02000006">
    <property type="protein sequence ID" value="KAF3443296.1"/>
    <property type="molecule type" value="Genomic_DNA"/>
</dbReference>
<dbReference type="Pfam" id="PF03000">
    <property type="entry name" value="NPH3"/>
    <property type="match status" value="1"/>
</dbReference>
<feature type="domain" description="NPH3" evidence="7">
    <location>
        <begin position="298"/>
        <end position="572"/>
    </location>
</feature>
<protein>
    <recommendedName>
        <fullName evidence="10">BTB/POZ domain-containing protein</fullName>
    </recommendedName>
</protein>
<evidence type="ECO:0000256" key="3">
    <source>
        <dbReference type="PROSITE-ProRule" id="PRU00982"/>
    </source>
</evidence>
<dbReference type="InterPro" id="IPR011333">
    <property type="entry name" value="SKP1/BTB/POZ_sf"/>
</dbReference>
<dbReference type="InterPro" id="IPR027356">
    <property type="entry name" value="NPH3_dom"/>
</dbReference>
<evidence type="ECO:0000256" key="2">
    <source>
        <dbReference type="ARBA" id="ARBA00022786"/>
    </source>
</evidence>
<reference evidence="8" key="1">
    <citation type="submission" date="2020-03" db="EMBL/GenBank/DDBJ databases">
        <title>A high-quality chromosome-level genome assembly of a woody plant with both climbing and erect habits, Rhamnella rubrinervis.</title>
        <authorList>
            <person name="Lu Z."/>
            <person name="Yang Y."/>
            <person name="Zhu X."/>
            <person name="Sun Y."/>
        </authorList>
    </citation>
    <scope>NUCLEOTIDE SEQUENCE</scope>
    <source>
        <strain evidence="8">BYM</strain>
        <tissue evidence="8">Leaf</tissue>
    </source>
</reference>
<dbReference type="Proteomes" id="UP000796880">
    <property type="component" value="Unassembled WGS sequence"/>
</dbReference>